<keyword evidence="2" id="KW-0645">Protease</keyword>
<evidence type="ECO:0000259" key="7">
    <source>
        <dbReference type="PROSITE" id="PS50249"/>
    </source>
</evidence>
<comment type="caution">
    <text evidence="8">The sequence shown here is derived from an EMBL/GenBank/DDBJ whole genome shotgun (WGS) entry which is preliminary data.</text>
</comment>
<keyword evidence="5" id="KW-0862">Zinc</keyword>
<dbReference type="GO" id="GO:0008237">
    <property type="term" value="F:metallopeptidase activity"/>
    <property type="evidence" value="ECO:0007669"/>
    <property type="project" value="UniProtKB-KW"/>
</dbReference>
<dbReference type="PANTHER" id="PTHR30471:SF3">
    <property type="entry name" value="UPF0758 PROTEIN YEES-RELATED"/>
    <property type="match status" value="1"/>
</dbReference>
<gene>
    <name evidence="8" type="ORF">JCM9152_1613</name>
</gene>
<keyword evidence="4" id="KW-0378">Hydrolase</keyword>
<dbReference type="PANTHER" id="PTHR30471">
    <property type="entry name" value="DNA REPAIR PROTEIN RADC"/>
    <property type="match status" value="1"/>
</dbReference>
<dbReference type="InterPro" id="IPR001405">
    <property type="entry name" value="UPF0758"/>
</dbReference>
<evidence type="ECO:0000256" key="4">
    <source>
        <dbReference type="ARBA" id="ARBA00022801"/>
    </source>
</evidence>
<evidence type="ECO:0000256" key="3">
    <source>
        <dbReference type="ARBA" id="ARBA00022723"/>
    </source>
</evidence>
<dbReference type="PROSITE" id="PS50249">
    <property type="entry name" value="MPN"/>
    <property type="match status" value="1"/>
</dbReference>
<keyword evidence="3" id="KW-0479">Metal-binding</keyword>
<feature type="domain" description="MPN" evidence="7">
    <location>
        <begin position="1"/>
        <end position="62"/>
    </location>
</feature>
<proteinExistence type="inferred from homology"/>
<dbReference type="AlphaFoldDB" id="W4QDT2"/>
<dbReference type="GO" id="GO:0006508">
    <property type="term" value="P:proteolysis"/>
    <property type="evidence" value="ECO:0007669"/>
    <property type="project" value="UniProtKB-KW"/>
</dbReference>
<evidence type="ECO:0000313" key="8">
    <source>
        <dbReference type="EMBL" id="GAE30215.1"/>
    </source>
</evidence>
<dbReference type="OrthoDB" id="9804482at2"/>
<evidence type="ECO:0000256" key="5">
    <source>
        <dbReference type="ARBA" id="ARBA00022833"/>
    </source>
</evidence>
<name>W4QDT2_9BACI</name>
<dbReference type="EMBL" id="BAUU01000009">
    <property type="protein sequence ID" value="GAE30215.1"/>
    <property type="molecule type" value="Genomic_DNA"/>
</dbReference>
<comment type="similarity">
    <text evidence="1">Belongs to the UPF0758 family.</text>
</comment>
<organism evidence="8 9">
    <name type="scientific">Halalkalibacter hemicellulosilyticusJCM 9152</name>
    <dbReference type="NCBI Taxonomy" id="1236971"/>
    <lineage>
        <taxon>Bacteria</taxon>
        <taxon>Bacillati</taxon>
        <taxon>Bacillota</taxon>
        <taxon>Bacilli</taxon>
        <taxon>Bacillales</taxon>
        <taxon>Bacillaceae</taxon>
        <taxon>Halalkalibacter</taxon>
    </lineage>
</organism>
<dbReference type="Pfam" id="PF04002">
    <property type="entry name" value="RadC"/>
    <property type="match status" value="1"/>
</dbReference>
<dbReference type="GO" id="GO:0046872">
    <property type="term" value="F:metal ion binding"/>
    <property type="evidence" value="ECO:0007669"/>
    <property type="project" value="UniProtKB-KW"/>
</dbReference>
<evidence type="ECO:0000256" key="6">
    <source>
        <dbReference type="ARBA" id="ARBA00023049"/>
    </source>
</evidence>
<dbReference type="Gene3D" id="3.40.140.10">
    <property type="entry name" value="Cytidine Deaminase, domain 2"/>
    <property type="match status" value="1"/>
</dbReference>
<dbReference type="Proteomes" id="UP000018895">
    <property type="component" value="Unassembled WGS sequence"/>
</dbReference>
<sequence>MKPVLLISQGAYNRPYDPTPSREDIDVTKRLSDSGKVLGIELLDHIIIGDRRFISLKEKGYV</sequence>
<protein>
    <submittedName>
        <fullName evidence="8">DNA repair protein RadC</fullName>
    </submittedName>
</protein>
<keyword evidence="9" id="KW-1185">Reference proteome</keyword>
<dbReference type="STRING" id="1236971.JCM9152_1613"/>
<keyword evidence="6" id="KW-0482">Metalloprotease</keyword>
<accession>W4QDT2</accession>
<evidence type="ECO:0000313" key="9">
    <source>
        <dbReference type="Proteomes" id="UP000018895"/>
    </source>
</evidence>
<evidence type="ECO:0000256" key="2">
    <source>
        <dbReference type="ARBA" id="ARBA00022670"/>
    </source>
</evidence>
<dbReference type="InterPro" id="IPR037518">
    <property type="entry name" value="MPN"/>
</dbReference>
<dbReference type="InterPro" id="IPR025657">
    <property type="entry name" value="RadC_JAB"/>
</dbReference>
<evidence type="ECO:0000256" key="1">
    <source>
        <dbReference type="ARBA" id="ARBA00010243"/>
    </source>
</evidence>
<reference evidence="8" key="1">
    <citation type="journal article" date="2014" name="Genome Announc.">
        <title>Draft Genome Sequences of Three Alkaliphilic Bacillus Strains, Bacillus wakoensis JCM 9140T, Bacillus akibai JCM 9157T, and Bacillus hemicellulosilyticus JCM 9152T.</title>
        <authorList>
            <person name="Yuki M."/>
            <person name="Oshima K."/>
            <person name="Suda W."/>
            <person name="Oshida Y."/>
            <person name="Kitamura K."/>
            <person name="Iida T."/>
            <person name="Hattori M."/>
            <person name="Ohkuma M."/>
        </authorList>
    </citation>
    <scope>NUCLEOTIDE SEQUENCE [LARGE SCALE GENOMIC DNA]</scope>
    <source>
        <strain evidence="8">JCM 9152</strain>
    </source>
</reference>